<reference evidence="15" key="1">
    <citation type="submission" date="2020-08" db="EMBL/GenBank/DDBJ databases">
        <title>Genome public.</title>
        <authorList>
            <person name="Liu C."/>
            <person name="Sun Q."/>
        </authorList>
    </citation>
    <scope>NUCLEOTIDE SEQUENCE</scope>
    <source>
        <strain evidence="15">NSJ-31</strain>
    </source>
</reference>
<dbReference type="NCBIfam" id="TIGR00007">
    <property type="entry name" value="1-(5-phosphoribosyl)-5-[(5-phosphoribosylamino)methylideneamino]imidazole-4-carboxamide isomerase"/>
    <property type="match status" value="1"/>
</dbReference>
<dbReference type="FunFam" id="3.20.20.70:FF:000009">
    <property type="entry name" value="1-(5-phosphoribosyl)-5-[(5-phosphoribosylamino)methylideneamino] imidazole-4-carboxamide isomerase"/>
    <property type="match status" value="1"/>
</dbReference>
<evidence type="ECO:0000256" key="13">
    <source>
        <dbReference type="RuleBase" id="RU003657"/>
    </source>
</evidence>
<protein>
    <recommendedName>
        <fullName evidence="6 12">1-(5-phosphoribosyl)-5-[(5-phosphoribosylamino)methylideneamino] imidazole-4-carboxamide isomerase</fullName>
        <ecNumber evidence="5 12">5.3.1.16</ecNumber>
    </recommendedName>
    <alternativeName>
        <fullName evidence="11 12">Phosphoribosylformimino-5-aminoimidazole carboxamide ribotide isomerase</fullName>
    </alternativeName>
</protein>
<comment type="similarity">
    <text evidence="4 12 13">Belongs to the HisA/HisF family.</text>
</comment>
<dbReference type="AlphaFoldDB" id="A0A926E174"/>
<evidence type="ECO:0000256" key="9">
    <source>
        <dbReference type="ARBA" id="ARBA00023102"/>
    </source>
</evidence>
<evidence type="ECO:0000256" key="12">
    <source>
        <dbReference type="HAMAP-Rule" id="MF_01014"/>
    </source>
</evidence>
<comment type="subcellular location">
    <subcellularLocation>
        <location evidence="2 12 14">Cytoplasm</location>
    </subcellularLocation>
</comment>
<evidence type="ECO:0000256" key="8">
    <source>
        <dbReference type="ARBA" id="ARBA00022605"/>
    </source>
</evidence>
<sequence length="241" mass="25975">MELFPAIDLRGGQVVRLHQGDYGKMTVYSSSPTEVARDFLAQGARNLHVVDLDGAKDGALSNYDSICDILRVGGLSVQVGGGIRDEERIRRYLDLGVDRVILGTAALDRPFLAKMLAKFGSHIAVGVDARDGRMAVRGWLEISDVDSVQFCRDLAGMGVATIIYTDIARDGAMSGTNLELYRQLKQDVSCRIIASGGVSFEREITELTSIGMYGAIIGKALYTGAIDLRRAIGLADAEVCV</sequence>
<evidence type="ECO:0000313" key="15">
    <source>
        <dbReference type="EMBL" id="MBC8547269.1"/>
    </source>
</evidence>
<dbReference type="PANTHER" id="PTHR43090">
    <property type="entry name" value="1-(5-PHOSPHORIBOSYL)-5-[(5-PHOSPHORIBOSYLAMINO)METHYLIDENEAMINO] IMIDAZOLE-4-CARBOXAMIDE ISOMERASE"/>
    <property type="match status" value="1"/>
</dbReference>
<evidence type="ECO:0000256" key="2">
    <source>
        <dbReference type="ARBA" id="ARBA00004496"/>
    </source>
</evidence>
<keyword evidence="9 12" id="KW-0368">Histidine biosynthesis</keyword>
<comment type="catalytic activity">
    <reaction evidence="1 12 14">
        <text>1-(5-phospho-beta-D-ribosyl)-5-[(5-phospho-beta-D-ribosylamino)methylideneamino]imidazole-4-carboxamide = 5-[(5-phospho-1-deoxy-D-ribulos-1-ylimino)methylamino]-1-(5-phospho-beta-D-ribosyl)imidazole-4-carboxamide</text>
        <dbReference type="Rhea" id="RHEA:15469"/>
        <dbReference type="ChEBI" id="CHEBI:58435"/>
        <dbReference type="ChEBI" id="CHEBI:58525"/>
        <dbReference type="EC" id="5.3.1.16"/>
    </reaction>
</comment>
<dbReference type="GO" id="GO:0000105">
    <property type="term" value="P:L-histidine biosynthetic process"/>
    <property type="evidence" value="ECO:0007669"/>
    <property type="project" value="UniProtKB-UniRule"/>
</dbReference>
<dbReference type="RefSeq" id="WP_249283344.1">
    <property type="nucleotide sequence ID" value="NZ_JACRST010000016.1"/>
</dbReference>
<feature type="active site" description="Proton acceptor" evidence="12">
    <location>
        <position position="8"/>
    </location>
</feature>
<dbReference type="PANTHER" id="PTHR43090:SF2">
    <property type="entry name" value="1-(5-PHOSPHORIBOSYL)-5-[(5-PHOSPHORIBOSYLAMINO)METHYLIDENEAMINO] IMIDAZOLE-4-CARBOXAMIDE ISOMERASE"/>
    <property type="match status" value="1"/>
</dbReference>
<organism evidence="15 16">
    <name type="scientific">Ligaoa zhengdingensis</name>
    <dbReference type="NCBI Taxonomy" id="2763658"/>
    <lineage>
        <taxon>Bacteria</taxon>
        <taxon>Bacillati</taxon>
        <taxon>Bacillota</taxon>
        <taxon>Clostridia</taxon>
        <taxon>Eubacteriales</taxon>
        <taxon>Oscillospiraceae</taxon>
        <taxon>Ligaoa</taxon>
    </lineage>
</organism>
<dbReference type="Gene3D" id="3.20.20.70">
    <property type="entry name" value="Aldolase class I"/>
    <property type="match status" value="1"/>
</dbReference>
<evidence type="ECO:0000256" key="10">
    <source>
        <dbReference type="ARBA" id="ARBA00023235"/>
    </source>
</evidence>
<dbReference type="GO" id="GO:0005737">
    <property type="term" value="C:cytoplasm"/>
    <property type="evidence" value="ECO:0007669"/>
    <property type="project" value="UniProtKB-SubCell"/>
</dbReference>
<evidence type="ECO:0000256" key="4">
    <source>
        <dbReference type="ARBA" id="ARBA00009667"/>
    </source>
</evidence>
<comment type="pathway">
    <text evidence="3 12 14">Amino-acid biosynthesis; L-histidine biosynthesis; L-histidine from 5-phospho-alpha-D-ribose 1-diphosphate: step 4/9.</text>
</comment>
<evidence type="ECO:0000256" key="1">
    <source>
        <dbReference type="ARBA" id="ARBA00000901"/>
    </source>
</evidence>
<dbReference type="GO" id="GO:0000162">
    <property type="term" value="P:L-tryptophan biosynthetic process"/>
    <property type="evidence" value="ECO:0007669"/>
    <property type="project" value="TreeGrafter"/>
</dbReference>
<dbReference type="InterPro" id="IPR013785">
    <property type="entry name" value="Aldolase_TIM"/>
</dbReference>
<evidence type="ECO:0000256" key="3">
    <source>
        <dbReference type="ARBA" id="ARBA00005133"/>
    </source>
</evidence>
<keyword evidence="10 12" id="KW-0413">Isomerase</keyword>
<comment type="caution">
    <text evidence="15">The sequence shown here is derived from an EMBL/GenBank/DDBJ whole genome shotgun (WGS) entry which is preliminary data.</text>
</comment>
<evidence type="ECO:0000256" key="6">
    <source>
        <dbReference type="ARBA" id="ARBA00018464"/>
    </source>
</evidence>
<dbReference type="Pfam" id="PF00977">
    <property type="entry name" value="His_biosynth"/>
    <property type="match status" value="1"/>
</dbReference>
<keyword evidence="7 12" id="KW-0963">Cytoplasm</keyword>
<dbReference type="CDD" id="cd04732">
    <property type="entry name" value="HisA"/>
    <property type="match status" value="1"/>
</dbReference>
<gene>
    <name evidence="12 15" type="primary">hisA</name>
    <name evidence="15" type="ORF">H8711_10070</name>
</gene>
<keyword evidence="8 12" id="KW-0028">Amino-acid biosynthesis</keyword>
<dbReference type="InterPro" id="IPR023016">
    <property type="entry name" value="HisA/PriA"/>
</dbReference>
<dbReference type="InterPro" id="IPR044524">
    <property type="entry name" value="Isoase_HisA-like"/>
</dbReference>
<name>A0A926E174_9FIRM</name>
<evidence type="ECO:0000256" key="11">
    <source>
        <dbReference type="ARBA" id="ARBA00030547"/>
    </source>
</evidence>
<proteinExistence type="inferred from homology"/>
<evidence type="ECO:0000256" key="7">
    <source>
        <dbReference type="ARBA" id="ARBA00022490"/>
    </source>
</evidence>
<dbReference type="SUPFAM" id="SSF51366">
    <property type="entry name" value="Ribulose-phoshate binding barrel"/>
    <property type="match status" value="1"/>
</dbReference>
<dbReference type="InterPro" id="IPR006063">
    <property type="entry name" value="HisA_bact_arch"/>
</dbReference>
<feature type="active site" description="Proton donor" evidence="12">
    <location>
        <position position="128"/>
    </location>
</feature>
<evidence type="ECO:0000313" key="16">
    <source>
        <dbReference type="Proteomes" id="UP000653127"/>
    </source>
</evidence>
<dbReference type="InterPro" id="IPR011060">
    <property type="entry name" value="RibuloseP-bd_barrel"/>
</dbReference>
<evidence type="ECO:0000256" key="5">
    <source>
        <dbReference type="ARBA" id="ARBA00012550"/>
    </source>
</evidence>
<keyword evidence="16" id="KW-1185">Reference proteome</keyword>
<dbReference type="EC" id="5.3.1.16" evidence="5 12"/>
<dbReference type="GO" id="GO:0003949">
    <property type="term" value="F:1-(5-phosphoribosyl)-5-[(5-phosphoribosylamino)methylideneamino]imidazole-4-carboxamide isomerase activity"/>
    <property type="evidence" value="ECO:0007669"/>
    <property type="project" value="UniProtKB-UniRule"/>
</dbReference>
<accession>A0A926E174</accession>
<dbReference type="EMBL" id="JACRST010000016">
    <property type="protein sequence ID" value="MBC8547269.1"/>
    <property type="molecule type" value="Genomic_DNA"/>
</dbReference>
<dbReference type="HAMAP" id="MF_01014">
    <property type="entry name" value="HisA"/>
    <property type="match status" value="1"/>
</dbReference>
<dbReference type="Proteomes" id="UP000653127">
    <property type="component" value="Unassembled WGS sequence"/>
</dbReference>
<evidence type="ECO:0000256" key="14">
    <source>
        <dbReference type="RuleBase" id="RU003658"/>
    </source>
</evidence>
<dbReference type="InterPro" id="IPR006062">
    <property type="entry name" value="His_biosynth"/>
</dbReference>